<evidence type="ECO:0000256" key="5">
    <source>
        <dbReference type="HAMAP-Rule" id="MF_00182"/>
    </source>
</evidence>
<evidence type="ECO:0000256" key="1">
    <source>
        <dbReference type="ARBA" id="ARBA00010699"/>
    </source>
</evidence>
<evidence type="ECO:0000259" key="7">
    <source>
        <dbReference type="Pfam" id="PF02911"/>
    </source>
</evidence>
<evidence type="ECO:0000256" key="4">
    <source>
        <dbReference type="ARBA" id="ARBA00022917"/>
    </source>
</evidence>
<keyword evidence="9" id="KW-1185">Reference proteome</keyword>
<evidence type="ECO:0000259" key="6">
    <source>
        <dbReference type="Pfam" id="PF00551"/>
    </source>
</evidence>
<proteinExistence type="inferred from homology"/>
<comment type="similarity">
    <text evidence="1 5">Belongs to the Fmt family.</text>
</comment>
<reference evidence="9" key="1">
    <citation type="journal article" date="2019" name="Int. J. Syst. Evol. Microbiol.">
        <title>The Global Catalogue of Microorganisms (GCM) 10K type strain sequencing project: providing services to taxonomists for standard genome sequencing and annotation.</title>
        <authorList>
            <consortium name="The Broad Institute Genomics Platform"/>
            <consortium name="The Broad Institute Genome Sequencing Center for Infectious Disease"/>
            <person name="Wu L."/>
            <person name="Ma J."/>
        </authorList>
    </citation>
    <scope>NUCLEOTIDE SEQUENCE [LARGE SCALE GENOMIC DNA]</scope>
    <source>
        <strain evidence="9">JCM 14370</strain>
    </source>
</reference>
<dbReference type="Proteomes" id="UP000632222">
    <property type="component" value="Unassembled WGS sequence"/>
</dbReference>
<keyword evidence="4 5" id="KW-0648">Protein biosynthesis</keyword>
<dbReference type="InterPro" id="IPR005793">
    <property type="entry name" value="Formyl_trans_C"/>
</dbReference>
<dbReference type="SUPFAM" id="SSF53328">
    <property type="entry name" value="Formyltransferase"/>
    <property type="match status" value="1"/>
</dbReference>
<feature type="domain" description="Formyl transferase C-terminal" evidence="7">
    <location>
        <begin position="205"/>
        <end position="301"/>
    </location>
</feature>
<dbReference type="InterPro" id="IPR011034">
    <property type="entry name" value="Formyl_transferase-like_C_sf"/>
</dbReference>
<dbReference type="PANTHER" id="PTHR11138">
    <property type="entry name" value="METHIONYL-TRNA FORMYLTRANSFERASE"/>
    <property type="match status" value="1"/>
</dbReference>
<gene>
    <name evidence="5 8" type="primary">fmt</name>
    <name evidence="8" type="ORF">GCM10008938_19740</name>
</gene>
<comment type="catalytic activity">
    <reaction evidence="5">
        <text>L-methionyl-tRNA(fMet) + (6R)-10-formyltetrahydrofolate = N-formyl-L-methionyl-tRNA(fMet) + (6S)-5,6,7,8-tetrahydrofolate + H(+)</text>
        <dbReference type="Rhea" id="RHEA:24380"/>
        <dbReference type="Rhea" id="RHEA-COMP:9952"/>
        <dbReference type="Rhea" id="RHEA-COMP:9953"/>
        <dbReference type="ChEBI" id="CHEBI:15378"/>
        <dbReference type="ChEBI" id="CHEBI:57453"/>
        <dbReference type="ChEBI" id="CHEBI:78530"/>
        <dbReference type="ChEBI" id="CHEBI:78844"/>
        <dbReference type="ChEBI" id="CHEBI:195366"/>
        <dbReference type="EC" id="2.1.2.9"/>
    </reaction>
</comment>
<dbReference type="InterPro" id="IPR041711">
    <property type="entry name" value="Met-tRNA-FMT_N"/>
</dbReference>
<dbReference type="SUPFAM" id="SSF50486">
    <property type="entry name" value="FMT C-terminal domain-like"/>
    <property type="match status" value="1"/>
</dbReference>
<dbReference type="Gene3D" id="3.40.50.12230">
    <property type="match status" value="1"/>
</dbReference>
<feature type="domain" description="Formyl transferase N-terminal" evidence="6">
    <location>
        <begin position="4"/>
        <end position="183"/>
    </location>
</feature>
<evidence type="ECO:0000313" key="8">
    <source>
        <dbReference type="EMBL" id="GGJ33550.1"/>
    </source>
</evidence>
<sequence>MNRKKVAFFGSPAFALPVMEAIRQHHDIVLVVSQPDKPVGRGNKITPPPVAARAKELGLPLSQPVKLRKNQDFLEELKNSGAEVAVTCAYGKILPQNVLDAPRYGFINTHTSLLPRYRGAAPIQWALIEGEAVTGTTIMQTDAGMDTGDILIQQELPIEPNWTLTDLAQALSDQASTLIVQALDQLDTLVHTPQNHEAATHARMLEKEDGEIRWFDSLSSIVNRYRGTYGWPGSYTHHKGKRLKVLELRASDAPKTAEPGHVQGTTATGVLVACSDGVLELLQVQPESKAALSGADWIKNHQVKIGEKLGQ</sequence>
<dbReference type="RefSeq" id="WP_189002528.1">
    <property type="nucleotide sequence ID" value="NZ_BMOD01000006.1"/>
</dbReference>
<dbReference type="InterPro" id="IPR044135">
    <property type="entry name" value="Met-tRNA-FMT_C"/>
</dbReference>
<dbReference type="EMBL" id="BMOD01000006">
    <property type="protein sequence ID" value="GGJ33550.1"/>
    <property type="molecule type" value="Genomic_DNA"/>
</dbReference>
<dbReference type="PROSITE" id="PS00373">
    <property type="entry name" value="GART"/>
    <property type="match status" value="1"/>
</dbReference>
<dbReference type="InterPro" id="IPR002376">
    <property type="entry name" value="Formyl_transf_N"/>
</dbReference>
<keyword evidence="3 5" id="KW-0808">Transferase</keyword>
<dbReference type="InterPro" id="IPR005794">
    <property type="entry name" value="Fmt"/>
</dbReference>
<dbReference type="EC" id="2.1.2.9" evidence="2 5"/>
<feature type="binding site" evidence="5">
    <location>
        <begin position="112"/>
        <end position="115"/>
    </location>
    <ligand>
        <name>(6S)-5,6,7,8-tetrahydrofolate</name>
        <dbReference type="ChEBI" id="CHEBI:57453"/>
    </ligand>
</feature>
<evidence type="ECO:0000256" key="2">
    <source>
        <dbReference type="ARBA" id="ARBA00012261"/>
    </source>
</evidence>
<dbReference type="Pfam" id="PF02911">
    <property type="entry name" value="Formyl_trans_C"/>
    <property type="match status" value="1"/>
</dbReference>
<accession>A0ABQ2CYK6</accession>
<protein>
    <recommendedName>
        <fullName evidence="2 5">Methionyl-tRNA formyltransferase</fullName>
        <ecNumber evidence="2 5">2.1.2.9</ecNumber>
    </recommendedName>
</protein>
<organism evidence="8 9">
    <name type="scientific">Deinococcus roseus</name>
    <dbReference type="NCBI Taxonomy" id="392414"/>
    <lineage>
        <taxon>Bacteria</taxon>
        <taxon>Thermotogati</taxon>
        <taxon>Deinococcota</taxon>
        <taxon>Deinococci</taxon>
        <taxon>Deinococcales</taxon>
        <taxon>Deinococcaceae</taxon>
        <taxon>Deinococcus</taxon>
    </lineage>
</organism>
<dbReference type="HAMAP" id="MF_00182">
    <property type="entry name" value="Formyl_trans"/>
    <property type="match status" value="1"/>
</dbReference>
<evidence type="ECO:0000256" key="3">
    <source>
        <dbReference type="ARBA" id="ARBA00022679"/>
    </source>
</evidence>
<dbReference type="InterPro" id="IPR001555">
    <property type="entry name" value="GART_AS"/>
</dbReference>
<evidence type="ECO:0000313" key="9">
    <source>
        <dbReference type="Proteomes" id="UP000632222"/>
    </source>
</evidence>
<dbReference type="InterPro" id="IPR036477">
    <property type="entry name" value="Formyl_transf_N_sf"/>
</dbReference>
<dbReference type="PANTHER" id="PTHR11138:SF5">
    <property type="entry name" value="METHIONYL-TRNA FORMYLTRANSFERASE, MITOCHONDRIAL"/>
    <property type="match status" value="1"/>
</dbReference>
<dbReference type="CDD" id="cd08646">
    <property type="entry name" value="FMT_core_Met-tRNA-FMT_N"/>
    <property type="match status" value="1"/>
</dbReference>
<comment type="caution">
    <text evidence="8">The sequence shown here is derived from an EMBL/GenBank/DDBJ whole genome shotgun (WGS) entry which is preliminary data.</text>
</comment>
<dbReference type="Pfam" id="PF00551">
    <property type="entry name" value="Formyl_trans_N"/>
    <property type="match status" value="1"/>
</dbReference>
<comment type="function">
    <text evidence="5">Attaches a formyl group to the free amino group of methionyl-tRNA(fMet). The formyl group appears to play a dual role in the initiator identity of N-formylmethionyl-tRNA by promoting its recognition by IF2 and preventing the misappropriation of this tRNA by the elongation apparatus.</text>
</comment>
<name>A0ABQ2CYK6_9DEIO</name>
<dbReference type="CDD" id="cd08704">
    <property type="entry name" value="Met_tRNA_FMT_C"/>
    <property type="match status" value="1"/>
</dbReference>
<dbReference type="NCBIfam" id="TIGR00460">
    <property type="entry name" value="fmt"/>
    <property type="match status" value="1"/>
</dbReference>